<dbReference type="InterPro" id="IPR028976">
    <property type="entry name" value="CheC-like_sf"/>
</dbReference>
<dbReference type="InterPro" id="IPR011006">
    <property type="entry name" value="CheY-like_superfamily"/>
</dbReference>
<protein>
    <submittedName>
        <fullName evidence="5">Response regulator</fullName>
    </submittedName>
</protein>
<dbReference type="GO" id="GO:0000160">
    <property type="term" value="P:phosphorelay signal transduction system"/>
    <property type="evidence" value="ECO:0007669"/>
    <property type="project" value="InterPro"/>
</dbReference>
<evidence type="ECO:0000313" key="6">
    <source>
        <dbReference type="Proteomes" id="UP001139559"/>
    </source>
</evidence>
<dbReference type="PROSITE" id="PS50110">
    <property type="entry name" value="RESPONSE_REGULATORY"/>
    <property type="match status" value="1"/>
</dbReference>
<evidence type="ECO:0000256" key="3">
    <source>
        <dbReference type="PROSITE-ProRule" id="PRU00169"/>
    </source>
</evidence>
<accession>A0A9X1XIW1</accession>
<keyword evidence="1" id="KW-0145">Chemotaxis</keyword>
<dbReference type="Gene3D" id="3.40.50.2300">
    <property type="match status" value="1"/>
</dbReference>
<evidence type="ECO:0000256" key="1">
    <source>
        <dbReference type="ARBA" id="ARBA00022500"/>
    </source>
</evidence>
<keyword evidence="6" id="KW-1185">Reference proteome</keyword>
<dbReference type="EMBL" id="JAJHVV010000004">
    <property type="protein sequence ID" value="MCK6263231.1"/>
    <property type="molecule type" value="Genomic_DNA"/>
</dbReference>
<dbReference type="GO" id="GO:0006935">
    <property type="term" value="P:chemotaxis"/>
    <property type="evidence" value="ECO:0007669"/>
    <property type="project" value="UniProtKB-KW"/>
</dbReference>
<dbReference type="Gene3D" id="3.40.1550.10">
    <property type="entry name" value="CheC-like"/>
    <property type="match status" value="1"/>
</dbReference>
<dbReference type="AlphaFoldDB" id="A0A9X1XIW1"/>
<dbReference type="PANTHER" id="PTHR44591">
    <property type="entry name" value="STRESS RESPONSE REGULATOR PROTEIN 1"/>
    <property type="match status" value="1"/>
</dbReference>
<gene>
    <name evidence="5" type="ORF">KP803_08070</name>
</gene>
<dbReference type="RefSeq" id="WP_248008319.1">
    <property type="nucleotide sequence ID" value="NZ_JAJHVV010000004.1"/>
</dbReference>
<dbReference type="Pfam" id="PF00072">
    <property type="entry name" value="Response_reg"/>
    <property type="match status" value="1"/>
</dbReference>
<dbReference type="CDD" id="cd17910">
    <property type="entry name" value="CheC_ClassII"/>
    <property type="match status" value="1"/>
</dbReference>
<feature type="domain" description="Response regulatory" evidence="4">
    <location>
        <begin position="2"/>
        <end position="116"/>
    </location>
</feature>
<proteinExistence type="predicted"/>
<evidence type="ECO:0000259" key="4">
    <source>
        <dbReference type="PROSITE" id="PS50110"/>
    </source>
</evidence>
<dbReference type="CDD" id="cd17593">
    <property type="entry name" value="REC_CheC-like"/>
    <property type="match status" value="1"/>
</dbReference>
<reference evidence="5" key="1">
    <citation type="submission" date="2021-11" db="EMBL/GenBank/DDBJ databases">
        <title>Vibrio ZSDE26 sp. nov. and Vibrio ZSDZ34 sp. nov., isolated from coastal seawater in Qingdao.</title>
        <authorList>
            <person name="Zhang P."/>
        </authorList>
    </citation>
    <scope>NUCLEOTIDE SEQUENCE</scope>
    <source>
        <strain evidence="5">ZSDE26</strain>
    </source>
</reference>
<evidence type="ECO:0000256" key="2">
    <source>
        <dbReference type="ARBA" id="ARBA00022553"/>
    </source>
</evidence>
<feature type="modified residue" description="4-aspartylphosphate" evidence="3">
    <location>
        <position position="52"/>
    </location>
</feature>
<evidence type="ECO:0000313" key="5">
    <source>
        <dbReference type="EMBL" id="MCK6263231.1"/>
    </source>
</evidence>
<name>A0A9X1XIW1_9VIBR</name>
<dbReference type="InterPro" id="IPR050595">
    <property type="entry name" value="Bact_response_regulator"/>
</dbReference>
<dbReference type="SUPFAM" id="SSF103039">
    <property type="entry name" value="CheC-like"/>
    <property type="match status" value="1"/>
</dbReference>
<keyword evidence="2 3" id="KW-0597">Phosphoprotein</keyword>
<sequence>MNILICDDSALARKMLARSIELLPNQNVLFAEGGEQALQHLHQTAIDVMFLDLTMPDIDGYQVLEQMPHTYPTKVVVVSGDVQAQAVSRCMDLGAYTFIQKPFSNSYAAEIFTRLGLIFKANGVRVDDISPQVKFKEIANIALGQGAGSLASVLGEFIHLPIPTVSTIEKAELDMMLRDALYREEVTAVTQRFVGSGMHGEALICLHGKGITHIGERLGFPSEENSYNEVVLNVANLFVSSFMTSLCEQMDVSISLRQPVVVDSRVYAKPSCISDDTLAVEFIYRDKQAFECEVLFMFDSGSEQVINRVMELI</sequence>
<dbReference type="Proteomes" id="UP001139559">
    <property type="component" value="Unassembled WGS sequence"/>
</dbReference>
<dbReference type="InterPro" id="IPR001789">
    <property type="entry name" value="Sig_transdc_resp-reg_receiver"/>
</dbReference>
<comment type="caution">
    <text evidence="5">The sequence shown here is derived from an EMBL/GenBank/DDBJ whole genome shotgun (WGS) entry which is preliminary data.</text>
</comment>
<dbReference type="PANTHER" id="PTHR44591:SF24">
    <property type="entry name" value="PROTEIN-GLUTAMATE METHYLESTERASE_PROTEIN-GLUTAMINE GLUTAMINASE 1"/>
    <property type="match status" value="1"/>
</dbReference>
<dbReference type="SUPFAM" id="SSF52172">
    <property type="entry name" value="CheY-like"/>
    <property type="match status" value="1"/>
</dbReference>
<organism evidence="5 6">
    <name type="scientific">Vibrio amylolyticus</name>
    <dbReference type="NCBI Taxonomy" id="2847292"/>
    <lineage>
        <taxon>Bacteria</taxon>
        <taxon>Pseudomonadati</taxon>
        <taxon>Pseudomonadota</taxon>
        <taxon>Gammaproteobacteria</taxon>
        <taxon>Vibrionales</taxon>
        <taxon>Vibrionaceae</taxon>
        <taxon>Vibrio</taxon>
    </lineage>
</organism>
<dbReference type="SMART" id="SM00448">
    <property type="entry name" value="REC"/>
    <property type="match status" value="1"/>
</dbReference>